<evidence type="ECO:0000313" key="10">
    <source>
        <dbReference type="Proteomes" id="UP000628840"/>
    </source>
</evidence>
<reference evidence="9 10" key="1">
    <citation type="journal article" date="2019" name="Int. J. Syst. Evol. Microbiol.">
        <title>The Global Catalogue of Microorganisms (GCM) 10K type strain sequencing project: providing services to taxonomists for standard genome sequencing and annotation.</title>
        <authorList>
            <consortium name="The Broad Institute Genomics Platform"/>
            <consortium name="The Broad Institute Genome Sequencing Center for Infectious Disease"/>
            <person name="Wu L."/>
            <person name="Ma J."/>
        </authorList>
    </citation>
    <scope>NUCLEOTIDE SEQUENCE [LARGE SCALE GENOMIC DNA]</scope>
    <source>
        <strain evidence="9 10">JCM 19585</strain>
    </source>
</reference>
<keyword evidence="2" id="KW-1003">Cell membrane</keyword>
<evidence type="ECO:0000259" key="7">
    <source>
        <dbReference type="Pfam" id="PF02308"/>
    </source>
</evidence>
<feature type="transmembrane region" description="Helical" evidence="6">
    <location>
        <begin position="338"/>
        <end position="355"/>
    </location>
</feature>
<dbReference type="GO" id="GO:0005886">
    <property type="term" value="C:plasma membrane"/>
    <property type="evidence" value="ECO:0007669"/>
    <property type="project" value="UniProtKB-SubCell"/>
</dbReference>
<evidence type="ECO:0000256" key="3">
    <source>
        <dbReference type="ARBA" id="ARBA00022692"/>
    </source>
</evidence>
<evidence type="ECO:0000256" key="6">
    <source>
        <dbReference type="SAM" id="Phobius"/>
    </source>
</evidence>
<feature type="transmembrane region" description="Helical" evidence="6">
    <location>
        <begin position="297"/>
        <end position="318"/>
    </location>
</feature>
<evidence type="ECO:0000256" key="1">
    <source>
        <dbReference type="ARBA" id="ARBA00004651"/>
    </source>
</evidence>
<dbReference type="InterPro" id="IPR049177">
    <property type="entry name" value="MgtC_SapB_SrpB_YhiD_N"/>
</dbReference>
<dbReference type="AlphaFoldDB" id="A0A830EZ69"/>
<evidence type="ECO:0008006" key="11">
    <source>
        <dbReference type="Google" id="ProtNLM"/>
    </source>
</evidence>
<feature type="transmembrane region" description="Helical" evidence="6">
    <location>
        <begin position="232"/>
        <end position="253"/>
    </location>
</feature>
<dbReference type="InterPro" id="IPR025105">
    <property type="entry name" value="DUF4010"/>
</dbReference>
<protein>
    <recommendedName>
        <fullName evidence="11">DUF4010 domain-containing protein</fullName>
    </recommendedName>
</protein>
<comment type="subcellular location">
    <subcellularLocation>
        <location evidence="1">Cell membrane</location>
        <topology evidence="1">Multi-pass membrane protein</topology>
    </subcellularLocation>
</comment>
<feature type="transmembrane region" description="Helical" evidence="6">
    <location>
        <begin position="175"/>
        <end position="200"/>
    </location>
</feature>
<keyword evidence="3 6" id="KW-0812">Transmembrane</keyword>
<feature type="transmembrane region" description="Helical" evidence="6">
    <location>
        <begin position="206"/>
        <end position="225"/>
    </location>
</feature>
<feature type="transmembrane region" description="Helical" evidence="6">
    <location>
        <begin position="265"/>
        <end position="290"/>
    </location>
</feature>
<evidence type="ECO:0000256" key="2">
    <source>
        <dbReference type="ARBA" id="ARBA00022475"/>
    </source>
</evidence>
<feature type="transmembrane region" description="Helical" evidence="6">
    <location>
        <begin position="423"/>
        <end position="445"/>
    </location>
</feature>
<dbReference type="PANTHER" id="PTHR39084:SF1">
    <property type="entry name" value="DUF4010 DOMAIN-CONTAINING PROTEIN"/>
    <property type="match status" value="1"/>
</dbReference>
<dbReference type="Proteomes" id="UP000628840">
    <property type="component" value="Unassembled WGS sequence"/>
</dbReference>
<name>A0A830EZ69_9EURY</name>
<evidence type="ECO:0000256" key="4">
    <source>
        <dbReference type="ARBA" id="ARBA00022989"/>
    </source>
</evidence>
<dbReference type="PRINTS" id="PR01837">
    <property type="entry name" value="MGTCSAPBPROT"/>
</dbReference>
<feature type="transmembrane region" description="Helical" evidence="6">
    <location>
        <begin position="73"/>
        <end position="100"/>
    </location>
</feature>
<keyword evidence="5 6" id="KW-0472">Membrane</keyword>
<sequence>MVVADLASTLAAAPIDSRVVRLGVAVGLGLFLGLEREWSQKAAGIRTFALISVLGTVFTTFDAATCGVTPVDGAIGAGCLPLLSAVGAGFVVVLAGVLMLDGLRRGSGGAETSLHLTTAVSLLVAYGVGLLVGLGEILPATVVAVTSSLLLVFKRELHELAWGLSAEELRSTAEFAIIAFVVYPLLPAGTYTLGVASYGVQIEPRVVWLMVVFVAGIGIANYVVVKAYGSRGIAVTGFFGGLASSTAVVGTMLDHVSRDEDAADYAVAGVLLANAAMALRNLVIVVVFTLGYADPPLVAVGVPLAVVVLGSVAVAYAVADWRTTVDVELSSPFSLRNALGFGAIFLLIVAGSGLASGAFGALGFYVTAVGSGLVSSAGVATSAVVLYRTGELAANEAAVAVMLATGASIVVKAGLAAASSNRAFARGVVTASAGLLVAAGVAVLLV</sequence>
<evidence type="ECO:0000256" key="5">
    <source>
        <dbReference type="ARBA" id="ARBA00023136"/>
    </source>
</evidence>
<organism evidence="9 10">
    <name type="scientific">Halarchaeum grantii</name>
    <dbReference type="NCBI Taxonomy" id="1193105"/>
    <lineage>
        <taxon>Archaea</taxon>
        <taxon>Methanobacteriati</taxon>
        <taxon>Methanobacteriota</taxon>
        <taxon>Stenosarchaea group</taxon>
        <taxon>Halobacteria</taxon>
        <taxon>Halobacteriales</taxon>
        <taxon>Halobacteriaceae</taxon>
    </lineage>
</organism>
<feature type="transmembrane region" description="Helical" evidence="6">
    <location>
        <begin position="112"/>
        <end position="131"/>
    </location>
</feature>
<evidence type="ECO:0000313" key="9">
    <source>
        <dbReference type="EMBL" id="GGL24314.1"/>
    </source>
</evidence>
<dbReference type="InterPro" id="IPR003416">
    <property type="entry name" value="MgtC/SapB/SrpB/YhiD_fam"/>
</dbReference>
<gene>
    <name evidence="9" type="ORF">GCM10009037_04760</name>
</gene>
<feature type="domain" description="DUF4010" evidence="8">
    <location>
        <begin position="212"/>
        <end position="418"/>
    </location>
</feature>
<comment type="caution">
    <text evidence="9">The sequence shown here is derived from an EMBL/GenBank/DDBJ whole genome shotgun (WGS) entry which is preliminary data.</text>
</comment>
<feature type="transmembrane region" description="Helical" evidence="6">
    <location>
        <begin position="362"/>
        <end position="386"/>
    </location>
</feature>
<dbReference type="Pfam" id="PF02308">
    <property type="entry name" value="MgtC"/>
    <property type="match status" value="1"/>
</dbReference>
<dbReference type="Pfam" id="PF13194">
    <property type="entry name" value="DUF4010"/>
    <property type="match status" value="1"/>
</dbReference>
<keyword evidence="4 6" id="KW-1133">Transmembrane helix</keyword>
<accession>A0A830EZ69</accession>
<feature type="domain" description="MgtC/SapB/SrpB/YhiD N-terminal" evidence="7">
    <location>
        <begin position="22"/>
        <end position="159"/>
    </location>
</feature>
<proteinExistence type="predicted"/>
<keyword evidence="10" id="KW-1185">Reference proteome</keyword>
<dbReference type="EMBL" id="BMPF01000001">
    <property type="protein sequence ID" value="GGL24314.1"/>
    <property type="molecule type" value="Genomic_DNA"/>
</dbReference>
<evidence type="ECO:0000259" key="8">
    <source>
        <dbReference type="Pfam" id="PF13194"/>
    </source>
</evidence>
<feature type="transmembrane region" description="Helical" evidence="6">
    <location>
        <begin position="43"/>
        <end position="61"/>
    </location>
</feature>
<dbReference type="PANTHER" id="PTHR39084">
    <property type="entry name" value="MEMBRANE PROTEIN-RELATED"/>
    <property type="match status" value="1"/>
</dbReference>
<feature type="transmembrane region" description="Helical" evidence="6">
    <location>
        <begin position="392"/>
        <end position="411"/>
    </location>
</feature>